<sequence>MKKLLSLQLGGSGHPTMSSPSRAKSPRETGDRGEGEEETASVAGLGDLDTLSLSRRSSVRTSNVPLTPHGRTEKPCKCCEKGCSVVGRLRQQLQNLREEKTQLEDMISMQTATLHQIDQDGKQLEQLSTERLESQRKLAEILQDERRSTEERLKAATDAVADLQKQLRLTQQRAEEEREALREAVREQTAEATKAATRAAQLETDLELTRRSLLEQFRCWAPLLSFPRRRAERKES</sequence>
<proteinExistence type="predicted"/>
<dbReference type="Proteomes" id="UP000028837">
    <property type="component" value="Unassembled WGS sequence"/>
</dbReference>
<evidence type="ECO:0000313" key="3">
    <source>
        <dbReference type="EMBL" id="KFG32886.1"/>
    </source>
</evidence>
<dbReference type="EMBL" id="AHZU02001383">
    <property type="protein sequence ID" value="KFG32886.1"/>
    <property type="molecule type" value="Genomic_DNA"/>
</dbReference>
<comment type="caution">
    <text evidence="3">The sequence shown here is derived from an EMBL/GenBank/DDBJ whole genome shotgun (WGS) entry which is preliminary data.</text>
</comment>
<dbReference type="VEuPathDB" id="ToxoDB:TGDOM2_400840"/>
<protein>
    <submittedName>
        <fullName evidence="3">Uncharacterized protein</fullName>
    </submittedName>
</protein>
<organism evidence="3 4">
    <name type="scientific">Toxoplasma gondii GAB2-2007-GAL-DOM2</name>
    <dbReference type="NCBI Taxonomy" id="1130820"/>
    <lineage>
        <taxon>Eukaryota</taxon>
        <taxon>Sar</taxon>
        <taxon>Alveolata</taxon>
        <taxon>Apicomplexa</taxon>
        <taxon>Conoidasida</taxon>
        <taxon>Coccidia</taxon>
        <taxon>Eucoccidiorida</taxon>
        <taxon>Eimeriorina</taxon>
        <taxon>Sarcocystidae</taxon>
        <taxon>Toxoplasma</taxon>
    </lineage>
</organism>
<reference evidence="3 4" key="1">
    <citation type="submission" date="2014-02" db="EMBL/GenBank/DDBJ databases">
        <authorList>
            <person name="Sibley D."/>
            <person name="Venepally P."/>
            <person name="Karamycheva S."/>
            <person name="Hadjithomas M."/>
            <person name="Khan A."/>
            <person name="Brunk B."/>
            <person name="Roos D."/>
            <person name="Caler E."/>
            <person name="Lorenzi H."/>
        </authorList>
    </citation>
    <scope>NUCLEOTIDE SEQUENCE [LARGE SCALE GENOMIC DNA]</scope>
    <source>
        <strain evidence="3 4">GAB2-2007-GAL-DOM2</strain>
    </source>
</reference>
<dbReference type="OrthoDB" id="333952at2759"/>
<feature type="coiled-coil region" evidence="1">
    <location>
        <begin position="86"/>
        <end position="191"/>
    </location>
</feature>
<accession>A0A086JL68</accession>
<evidence type="ECO:0000313" key="4">
    <source>
        <dbReference type="Proteomes" id="UP000028837"/>
    </source>
</evidence>
<gene>
    <name evidence="3" type="ORF">TGDOM2_400840</name>
</gene>
<feature type="region of interest" description="Disordered" evidence="2">
    <location>
        <begin position="1"/>
        <end position="74"/>
    </location>
</feature>
<evidence type="ECO:0000256" key="2">
    <source>
        <dbReference type="SAM" id="MobiDB-lite"/>
    </source>
</evidence>
<feature type="compositionally biased region" description="Low complexity" evidence="2">
    <location>
        <begin position="44"/>
        <end position="62"/>
    </location>
</feature>
<keyword evidence="1" id="KW-0175">Coiled coil</keyword>
<name>A0A086JL68_TOXGO</name>
<dbReference type="AlphaFoldDB" id="A0A086JL68"/>
<evidence type="ECO:0000256" key="1">
    <source>
        <dbReference type="SAM" id="Coils"/>
    </source>
</evidence>